<dbReference type="InterPro" id="IPR040072">
    <property type="entry name" value="Methyltransferase_A"/>
</dbReference>
<reference evidence="16 17" key="1">
    <citation type="submission" date="2016-10" db="EMBL/GenBank/DDBJ databases">
        <authorList>
            <person name="de Groot N.N."/>
        </authorList>
    </citation>
    <scope>NUCLEOTIDE SEQUENCE [LARGE SCALE GENOMIC DNA]</scope>
    <source>
        <strain evidence="16 17">DSM 26915</strain>
    </source>
</reference>
<evidence type="ECO:0000256" key="14">
    <source>
        <dbReference type="HAMAP-Rule" id="MF_01849"/>
    </source>
</evidence>
<dbReference type="AlphaFoldDB" id="A0A1H5YU64"/>
<comment type="cofactor">
    <cofactor evidence="14">
        <name>[4Fe-4S] cluster</name>
        <dbReference type="ChEBI" id="CHEBI:49883"/>
    </cofactor>
    <text evidence="14">Binds 1 [4Fe-4S] cluster. The cluster is coordinated with 3 cysteines and an exchangeable S-adenosyl-L-methionine.</text>
</comment>
<evidence type="ECO:0000256" key="1">
    <source>
        <dbReference type="ARBA" id="ARBA00004496"/>
    </source>
</evidence>
<dbReference type="SUPFAM" id="SSF102114">
    <property type="entry name" value="Radical SAM enzymes"/>
    <property type="match status" value="1"/>
</dbReference>
<evidence type="ECO:0000256" key="10">
    <source>
        <dbReference type="ARBA" id="ARBA00022723"/>
    </source>
</evidence>
<evidence type="ECO:0000256" key="4">
    <source>
        <dbReference type="ARBA" id="ARBA00022490"/>
    </source>
</evidence>
<dbReference type="GO" id="GO:0046872">
    <property type="term" value="F:metal ion binding"/>
    <property type="evidence" value="ECO:0007669"/>
    <property type="project" value="UniProtKB-KW"/>
</dbReference>
<keyword evidence="4 14" id="KW-0963">Cytoplasm</keyword>
<protein>
    <recommendedName>
        <fullName evidence="14">Dual-specificity RNA methyltransferase RlmN</fullName>
        <ecNumber evidence="14">2.1.1.192</ecNumber>
    </recommendedName>
    <alternativeName>
        <fullName evidence="14">23S rRNA (adenine(2503)-C(2))-methyltransferase</fullName>
    </alternativeName>
    <alternativeName>
        <fullName evidence="14">23S rRNA m2A2503 methyltransferase</fullName>
    </alternativeName>
    <alternativeName>
        <fullName evidence="14">Ribosomal RNA large subunit methyltransferase N</fullName>
    </alternativeName>
    <alternativeName>
        <fullName evidence="14">tRNA (adenine(37)-C(2))-methyltransferase</fullName>
    </alternativeName>
    <alternativeName>
        <fullName evidence="14">tRNA m2A37 methyltransferase</fullName>
    </alternativeName>
</protein>
<dbReference type="EMBL" id="FNUZ01000003">
    <property type="protein sequence ID" value="SEG27025.1"/>
    <property type="molecule type" value="Genomic_DNA"/>
</dbReference>
<keyword evidence="7 14" id="KW-0808">Transferase</keyword>
<comment type="subcellular location">
    <subcellularLocation>
        <location evidence="1 14">Cytoplasm</location>
    </subcellularLocation>
</comment>
<evidence type="ECO:0000256" key="2">
    <source>
        <dbReference type="ARBA" id="ARBA00007544"/>
    </source>
</evidence>
<comment type="catalytic activity">
    <reaction evidence="14">
        <text>adenosine(2503) in 23S rRNA + 2 reduced [2Fe-2S]-[ferredoxin] + 2 S-adenosyl-L-methionine = 2-methyladenosine(2503) in 23S rRNA + 5'-deoxyadenosine + L-methionine + 2 oxidized [2Fe-2S]-[ferredoxin] + S-adenosyl-L-homocysteine</text>
        <dbReference type="Rhea" id="RHEA:42916"/>
        <dbReference type="Rhea" id="RHEA-COMP:10000"/>
        <dbReference type="Rhea" id="RHEA-COMP:10001"/>
        <dbReference type="Rhea" id="RHEA-COMP:10152"/>
        <dbReference type="Rhea" id="RHEA-COMP:10282"/>
        <dbReference type="ChEBI" id="CHEBI:17319"/>
        <dbReference type="ChEBI" id="CHEBI:33737"/>
        <dbReference type="ChEBI" id="CHEBI:33738"/>
        <dbReference type="ChEBI" id="CHEBI:57844"/>
        <dbReference type="ChEBI" id="CHEBI:57856"/>
        <dbReference type="ChEBI" id="CHEBI:59789"/>
        <dbReference type="ChEBI" id="CHEBI:74411"/>
        <dbReference type="ChEBI" id="CHEBI:74497"/>
        <dbReference type="EC" id="2.1.1.192"/>
    </reaction>
</comment>
<gene>
    <name evidence="14" type="primary">rlmN</name>
    <name evidence="16" type="ORF">SAMN04488045_2237</name>
</gene>
<comment type="miscellaneous">
    <text evidence="14">Reaction proceeds by a ping-pong mechanism involving intermediate methylation of a conserved cysteine residue.</text>
</comment>
<dbReference type="GO" id="GO:0070475">
    <property type="term" value="P:rRNA base methylation"/>
    <property type="evidence" value="ECO:0007669"/>
    <property type="project" value="UniProtKB-UniRule"/>
</dbReference>
<dbReference type="InterPro" id="IPR058240">
    <property type="entry name" value="rSAM_sf"/>
</dbReference>
<feature type="binding site" evidence="14">
    <location>
        <position position="139"/>
    </location>
    <ligand>
        <name>[4Fe-4S] cluster</name>
        <dbReference type="ChEBI" id="CHEBI:49883"/>
        <note>4Fe-4S-S-AdoMet</note>
    </ligand>
</feature>
<dbReference type="GO" id="GO:0000049">
    <property type="term" value="F:tRNA binding"/>
    <property type="evidence" value="ECO:0007669"/>
    <property type="project" value="UniProtKB-UniRule"/>
</dbReference>
<keyword evidence="6 14" id="KW-0489">Methyltransferase</keyword>
<keyword evidence="10 14" id="KW-0479">Metal-binding</keyword>
<keyword evidence="3 14" id="KW-0004">4Fe-4S</keyword>
<feature type="binding site" evidence="14">
    <location>
        <position position="226"/>
    </location>
    <ligand>
        <name>S-adenosyl-L-methionine</name>
        <dbReference type="ChEBI" id="CHEBI:59789"/>
    </ligand>
</feature>
<feature type="binding site" evidence="14">
    <location>
        <position position="135"/>
    </location>
    <ligand>
        <name>[4Fe-4S] cluster</name>
        <dbReference type="ChEBI" id="CHEBI:49883"/>
        <note>4Fe-4S-S-AdoMet</note>
    </ligand>
</feature>
<dbReference type="EC" id="2.1.1.192" evidence="14"/>
<dbReference type="OrthoDB" id="9793973at2"/>
<evidence type="ECO:0000256" key="12">
    <source>
        <dbReference type="ARBA" id="ARBA00023014"/>
    </source>
</evidence>
<dbReference type="NCBIfam" id="TIGR00048">
    <property type="entry name" value="rRNA_mod_RlmN"/>
    <property type="match status" value="1"/>
</dbReference>
<dbReference type="InterPro" id="IPR048641">
    <property type="entry name" value="RlmN_N"/>
</dbReference>
<dbReference type="GO" id="GO:0002935">
    <property type="term" value="F:tRNA (adenine(37)-C2)-methyltransferase activity"/>
    <property type="evidence" value="ECO:0007669"/>
    <property type="project" value="UniProtKB-UniRule"/>
</dbReference>
<evidence type="ECO:0000256" key="6">
    <source>
        <dbReference type="ARBA" id="ARBA00022603"/>
    </source>
</evidence>
<comment type="caution">
    <text evidence="14">Lacks conserved residue(s) required for the propagation of feature annotation.</text>
</comment>
<dbReference type="Gene3D" id="1.10.150.530">
    <property type="match status" value="1"/>
</dbReference>
<sequence length="392" mass="44130">MSASAPITQDLVTIPRKMPEGPTNIVGLTRDTLRTALIEAGTAEKQVKMRVNQIWQWIYHWGVRDFMDMTNLAKDYRQLLADNFVIELPEIVSKQVSADGTRKYLVKIAGGHEVEVVYIPEADRGTLCISSQVGCTLTCSFCHTGTQKLVRNLTAGEIVGQIMLARDDLGEWPKPGEKKDETRLLSNIVLMGMGEPLYNFENVRDAMKIAMDPEGISLSRRRITLSTSGVVPEIARCAEEIGCLMAVSFHATTDEVRNKLVPINKRWNIEELLNALREYPRLSNSERITFEYVMLKDVNDTDADARRLVKLIQGIPAKINLIPFNEWPGAPYERSDWSRIEAFADIIYKAGYASPIRTPRGEDIMAACGQLKSATERARKSRREIEAETAQR</sequence>
<feature type="binding site" evidence="14">
    <location>
        <begin position="248"/>
        <end position="250"/>
    </location>
    <ligand>
        <name>S-adenosyl-L-methionine</name>
        <dbReference type="ChEBI" id="CHEBI:59789"/>
    </ligand>
</feature>
<keyword evidence="8 14" id="KW-0949">S-adenosyl-L-methionine</keyword>
<dbReference type="GO" id="GO:0019843">
    <property type="term" value="F:rRNA binding"/>
    <property type="evidence" value="ECO:0007669"/>
    <property type="project" value="UniProtKB-UniRule"/>
</dbReference>
<feature type="active site" description="S-methylcysteine intermediate" evidence="14">
    <location>
        <position position="368"/>
    </location>
</feature>
<feature type="binding site" evidence="14">
    <location>
        <position position="142"/>
    </location>
    <ligand>
        <name>[4Fe-4S] cluster</name>
        <dbReference type="ChEBI" id="CHEBI:49883"/>
        <note>4Fe-4S-S-AdoMet</note>
    </ligand>
</feature>
<dbReference type="InterPro" id="IPR013785">
    <property type="entry name" value="Aldolase_TIM"/>
</dbReference>
<evidence type="ECO:0000259" key="15">
    <source>
        <dbReference type="PROSITE" id="PS51918"/>
    </source>
</evidence>
<dbReference type="GO" id="GO:0051539">
    <property type="term" value="F:4 iron, 4 sulfur cluster binding"/>
    <property type="evidence" value="ECO:0007669"/>
    <property type="project" value="UniProtKB-UniRule"/>
</dbReference>
<dbReference type="RefSeq" id="WP_103910567.1">
    <property type="nucleotide sequence ID" value="NZ_FNUZ01000003.1"/>
</dbReference>
<dbReference type="GO" id="GO:0030488">
    <property type="term" value="P:tRNA methylation"/>
    <property type="evidence" value="ECO:0007669"/>
    <property type="project" value="UniProtKB-UniRule"/>
</dbReference>
<keyword evidence="13 14" id="KW-1015">Disulfide bond</keyword>
<dbReference type="CDD" id="cd01335">
    <property type="entry name" value="Radical_SAM"/>
    <property type="match status" value="1"/>
</dbReference>
<evidence type="ECO:0000256" key="5">
    <source>
        <dbReference type="ARBA" id="ARBA00022552"/>
    </source>
</evidence>
<dbReference type="HAMAP" id="MF_01849">
    <property type="entry name" value="RNA_methyltr_RlmN"/>
    <property type="match status" value="1"/>
</dbReference>
<dbReference type="SFLD" id="SFLDS00029">
    <property type="entry name" value="Radical_SAM"/>
    <property type="match status" value="1"/>
</dbReference>
<dbReference type="GO" id="GO:0070040">
    <property type="term" value="F:rRNA (adenine(2503)-C2-)-methyltransferase activity"/>
    <property type="evidence" value="ECO:0007669"/>
    <property type="project" value="UniProtKB-UniRule"/>
</dbReference>
<keyword evidence="17" id="KW-1185">Reference proteome</keyword>
<keyword evidence="12 14" id="KW-0411">Iron-sulfur</keyword>
<comment type="function">
    <text evidence="14">Specifically methylates position 2 of adenine 2503 in 23S rRNA and position 2 of adenine 37 in tRNAs. m2A2503 modification seems to play a crucial role in the proofreading step occurring at the peptidyl transferase center and thus would serve to optimize ribosomal fidelity.</text>
</comment>
<dbReference type="Proteomes" id="UP000236752">
    <property type="component" value="Unassembled WGS sequence"/>
</dbReference>
<feature type="binding site" evidence="14">
    <location>
        <position position="325"/>
    </location>
    <ligand>
        <name>S-adenosyl-L-methionine</name>
        <dbReference type="ChEBI" id="CHEBI:59789"/>
    </ligand>
</feature>
<dbReference type="PANTHER" id="PTHR30544">
    <property type="entry name" value="23S RRNA METHYLTRANSFERASE"/>
    <property type="match status" value="1"/>
</dbReference>
<dbReference type="Pfam" id="PF04055">
    <property type="entry name" value="Radical_SAM"/>
    <property type="match status" value="1"/>
</dbReference>
<keyword evidence="9 14" id="KW-0819">tRNA processing</keyword>
<dbReference type="SFLD" id="SFLDF00275">
    <property type="entry name" value="adenosine_C2_methyltransferase"/>
    <property type="match status" value="1"/>
</dbReference>
<dbReference type="Gene3D" id="3.20.20.70">
    <property type="entry name" value="Aldolase class I"/>
    <property type="match status" value="1"/>
</dbReference>
<dbReference type="InterPro" id="IPR027492">
    <property type="entry name" value="RNA_MTrfase_RlmN"/>
</dbReference>
<evidence type="ECO:0000313" key="17">
    <source>
        <dbReference type="Proteomes" id="UP000236752"/>
    </source>
</evidence>
<evidence type="ECO:0000313" key="16">
    <source>
        <dbReference type="EMBL" id="SEG27025.1"/>
    </source>
</evidence>
<accession>A0A1H5YU64</accession>
<evidence type="ECO:0000256" key="11">
    <source>
        <dbReference type="ARBA" id="ARBA00023004"/>
    </source>
</evidence>
<feature type="active site" description="Proton acceptor" evidence="14">
    <location>
        <position position="115"/>
    </location>
</feature>
<dbReference type="Pfam" id="PF21016">
    <property type="entry name" value="RlmN_N"/>
    <property type="match status" value="1"/>
</dbReference>
<proteinExistence type="inferred from homology"/>
<evidence type="ECO:0000256" key="9">
    <source>
        <dbReference type="ARBA" id="ARBA00022694"/>
    </source>
</evidence>
<evidence type="ECO:0000256" key="13">
    <source>
        <dbReference type="ARBA" id="ARBA00023157"/>
    </source>
</evidence>
<keyword evidence="5 14" id="KW-0698">rRNA processing</keyword>
<dbReference type="InterPro" id="IPR004383">
    <property type="entry name" value="rRNA_lsu_MTrfase_RlmN/Cfr"/>
</dbReference>
<organism evidence="16 17">
    <name type="scientific">Thalassococcus halodurans</name>
    <dbReference type="NCBI Taxonomy" id="373675"/>
    <lineage>
        <taxon>Bacteria</taxon>
        <taxon>Pseudomonadati</taxon>
        <taxon>Pseudomonadota</taxon>
        <taxon>Alphaproteobacteria</taxon>
        <taxon>Rhodobacterales</taxon>
        <taxon>Roseobacteraceae</taxon>
        <taxon>Thalassococcus</taxon>
    </lineage>
</organism>
<dbReference type="FunFam" id="3.20.20.70:FF:000008">
    <property type="entry name" value="Dual-specificity RNA methyltransferase RlmN"/>
    <property type="match status" value="1"/>
</dbReference>
<keyword evidence="11 14" id="KW-0408">Iron</keyword>
<comment type="similarity">
    <text evidence="2 14">Belongs to the radical SAM superfamily. RlmN family.</text>
</comment>
<feature type="binding site" evidence="14">
    <location>
        <begin position="194"/>
        <end position="195"/>
    </location>
    <ligand>
        <name>S-adenosyl-L-methionine</name>
        <dbReference type="ChEBI" id="CHEBI:59789"/>
    </ligand>
</feature>
<name>A0A1H5YU64_9RHOB</name>
<dbReference type="PROSITE" id="PS51918">
    <property type="entry name" value="RADICAL_SAM"/>
    <property type="match status" value="1"/>
</dbReference>
<evidence type="ECO:0000256" key="3">
    <source>
        <dbReference type="ARBA" id="ARBA00022485"/>
    </source>
</evidence>
<feature type="domain" description="Radical SAM core" evidence="15">
    <location>
        <begin position="121"/>
        <end position="357"/>
    </location>
</feature>
<dbReference type="SFLD" id="SFLDG01062">
    <property type="entry name" value="methyltransferase_(Class_A)"/>
    <property type="match status" value="1"/>
</dbReference>
<dbReference type="PIRSF" id="PIRSF006004">
    <property type="entry name" value="CHP00048"/>
    <property type="match status" value="1"/>
</dbReference>
<evidence type="ECO:0000256" key="7">
    <source>
        <dbReference type="ARBA" id="ARBA00022679"/>
    </source>
</evidence>
<dbReference type="GO" id="GO:0005737">
    <property type="term" value="C:cytoplasm"/>
    <property type="evidence" value="ECO:0007669"/>
    <property type="project" value="UniProtKB-SubCell"/>
</dbReference>
<evidence type="ECO:0000256" key="8">
    <source>
        <dbReference type="ARBA" id="ARBA00022691"/>
    </source>
</evidence>
<dbReference type="InterPro" id="IPR007197">
    <property type="entry name" value="rSAM"/>
</dbReference>
<comment type="catalytic activity">
    <reaction evidence="14">
        <text>adenosine(37) in tRNA + 2 reduced [2Fe-2S]-[ferredoxin] + 2 S-adenosyl-L-methionine = 2-methyladenosine(37) in tRNA + 5'-deoxyadenosine + L-methionine + 2 oxidized [2Fe-2S]-[ferredoxin] + S-adenosyl-L-homocysteine</text>
        <dbReference type="Rhea" id="RHEA:43332"/>
        <dbReference type="Rhea" id="RHEA-COMP:10000"/>
        <dbReference type="Rhea" id="RHEA-COMP:10001"/>
        <dbReference type="Rhea" id="RHEA-COMP:10162"/>
        <dbReference type="Rhea" id="RHEA-COMP:10485"/>
        <dbReference type="ChEBI" id="CHEBI:17319"/>
        <dbReference type="ChEBI" id="CHEBI:33737"/>
        <dbReference type="ChEBI" id="CHEBI:33738"/>
        <dbReference type="ChEBI" id="CHEBI:57844"/>
        <dbReference type="ChEBI" id="CHEBI:57856"/>
        <dbReference type="ChEBI" id="CHEBI:59789"/>
        <dbReference type="ChEBI" id="CHEBI:74411"/>
        <dbReference type="ChEBI" id="CHEBI:74497"/>
        <dbReference type="EC" id="2.1.1.192"/>
    </reaction>
</comment>
<dbReference type="PANTHER" id="PTHR30544:SF5">
    <property type="entry name" value="RADICAL SAM CORE DOMAIN-CONTAINING PROTEIN"/>
    <property type="match status" value="1"/>
</dbReference>